<dbReference type="KEGG" id="anr:Ana3638_15165"/>
<dbReference type="Proteomes" id="UP000464314">
    <property type="component" value="Chromosome"/>
</dbReference>
<name>A0A6P1TPZ2_9FIRM</name>
<gene>
    <name evidence="2" type="ORF">Ana3638_15165</name>
</gene>
<proteinExistence type="predicted"/>
<dbReference type="RefSeq" id="WP_161838786.1">
    <property type="nucleotide sequence ID" value="NZ_CP048000.1"/>
</dbReference>
<dbReference type="NCBIfam" id="TIGR02532">
    <property type="entry name" value="IV_pilin_GFxxxE"/>
    <property type="match status" value="1"/>
</dbReference>
<accession>A0A6P1TPZ2</accession>
<evidence type="ECO:0000256" key="1">
    <source>
        <dbReference type="SAM" id="Phobius"/>
    </source>
</evidence>
<keyword evidence="1" id="KW-0812">Transmembrane</keyword>
<reference evidence="2 3" key="1">
    <citation type="submission" date="2020-01" db="EMBL/GenBank/DDBJ databases">
        <title>Genome analysis of Anaerocolumna sp. CBA3638.</title>
        <authorList>
            <person name="Kim J."/>
            <person name="Roh S.W."/>
        </authorList>
    </citation>
    <scope>NUCLEOTIDE SEQUENCE [LARGE SCALE GENOMIC DNA]</scope>
    <source>
        <strain evidence="2 3">CBA3638</strain>
    </source>
</reference>
<keyword evidence="1" id="KW-1133">Transmembrane helix</keyword>
<organism evidence="2 3">
    <name type="scientific">Anaerocolumna sedimenticola</name>
    <dbReference type="NCBI Taxonomy" id="2696063"/>
    <lineage>
        <taxon>Bacteria</taxon>
        <taxon>Bacillati</taxon>
        <taxon>Bacillota</taxon>
        <taxon>Clostridia</taxon>
        <taxon>Lachnospirales</taxon>
        <taxon>Lachnospiraceae</taxon>
        <taxon>Anaerocolumna</taxon>
    </lineage>
</organism>
<dbReference type="InterPro" id="IPR012902">
    <property type="entry name" value="N_methyl_site"/>
</dbReference>
<dbReference type="AlphaFoldDB" id="A0A6P1TPZ2"/>
<dbReference type="EMBL" id="CP048000">
    <property type="protein sequence ID" value="QHQ61961.1"/>
    <property type="molecule type" value="Genomic_DNA"/>
</dbReference>
<feature type="transmembrane region" description="Helical" evidence="1">
    <location>
        <begin position="35"/>
        <end position="55"/>
    </location>
</feature>
<evidence type="ECO:0000313" key="3">
    <source>
        <dbReference type="Proteomes" id="UP000464314"/>
    </source>
</evidence>
<sequence>MKKVIVAKEIFMKSEKECFDRENNIDNNGFTLVELIAAMAIFVIILSITVSFLSFGAKSYTKTRDEADLQMDSQIIMNQIEDLAVEAYWIDFAEVSTNVKALLLYKSDYVDMIFWDRNLEKLYLVDEQEITDTDSLTSISYTDEKNLMAERVTKFNVPTSSEALKKESKIQIEISFASGKQVYPAVLNIHLRNKVKEP</sequence>
<keyword evidence="1" id="KW-0472">Membrane</keyword>
<keyword evidence="3" id="KW-1185">Reference proteome</keyword>
<evidence type="ECO:0000313" key="2">
    <source>
        <dbReference type="EMBL" id="QHQ61961.1"/>
    </source>
</evidence>
<dbReference type="Pfam" id="PF07963">
    <property type="entry name" value="N_methyl"/>
    <property type="match status" value="1"/>
</dbReference>
<protein>
    <submittedName>
        <fullName evidence="2">Prepilin-type N-terminal cleavage/methylation domain-containing protein</fullName>
    </submittedName>
</protein>